<organism evidence="1 2">
    <name type="scientific">Croceimicrobium hydrocarbonivorans</name>
    <dbReference type="NCBI Taxonomy" id="2761580"/>
    <lineage>
        <taxon>Bacteria</taxon>
        <taxon>Pseudomonadati</taxon>
        <taxon>Bacteroidota</taxon>
        <taxon>Flavobacteriia</taxon>
        <taxon>Flavobacteriales</taxon>
        <taxon>Owenweeksiaceae</taxon>
        <taxon>Croceimicrobium</taxon>
    </lineage>
</organism>
<dbReference type="AlphaFoldDB" id="A0A7H0VHA0"/>
<dbReference type="Proteomes" id="UP000516305">
    <property type="component" value="Chromosome"/>
</dbReference>
<evidence type="ECO:0008006" key="3">
    <source>
        <dbReference type="Google" id="ProtNLM"/>
    </source>
</evidence>
<dbReference type="EMBL" id="CP060139">
    <property type="protein sequence ID" value="QNR25098.1"/>
    <property type="molecule type" value="Genomic_DNA"/>
</dbReference>
<proteinExistence type="predicted"/>
<reference evidence="1 2" key="1">
    <citation type="submission" date="2020-08" db="EMBL/GenBank/DDBJ databases">
        <title>Croceimicrobium hydrocarbonivorans gen. nov., sp. nov., a novel marine bacterium isolated from a bacterial consortium that degrades polyethylene terephthalate.</title>
        <authorList>
            <person name="Liu R."/>
        </authorList>
    </citation>
    <scope>NUCLEOTIDE SEQUENCE [LARGE SCALE GENOMIC DNA]</scope>
    <source>
        <strain evidence="1 2">A20-9</strain>
    </source>
</reference>
<dbReference type="RefSeq" id="WP_210759623.1">
    <property type="nucleotide sequence ID" value="NZ_CP060139.1"/>
</dbReference>
<evidence type="ECO:0000313" key="2">
    <source>
        <dbReference type="Proteomes" id="UP000516305"/>
    </source>
</evidence>
<keyword evidence="2" id="KW-1185">Reference proteome</keyword>
<dbReference type="PROSITE" id="PS51257">
    <property type="entry name" value="PROKAR_LIPOPROTEIN"/>
    <property type="match status" value="1"/>
</dbReference>
<sequence length="140" mass="15981">MKRILTITILGLSIISCSDNKGGLDDKTQTLELTYIAWACDCANWATKEDLNKYADNLGDTLANRSIFIEPANKSLVLPDTLGYSNDVIKFEGQFYNEKGFPKNYQSFENPDKARVFRYTGYEVVKSNYRKYQDFGTKSE</sequence>
<protein>
    <recommendedName>
        <fullName evidence="3">Lipoprotein</fullName>
    </recommendedName>
</protein>
<accession>A0A7H0VHA0</accession>
<name>A0A7H0VHA0_9FLAO</name>
<dbReference type="KEGG" id="chyd:H4K34_04475"/>
<gene>
    <name evidence="1" type="ORF">H4K34_04475</name>
</gene>
<evidence type="ECO:0000313" key="1">
    <source>
        <dbReference type="EMBL" id="QNR25098.1"/>
    </source>
</evidence>